<evidence type="ECO:0000256" key="1">
    <source>
        <dbReference type="SAM" id="Phobius"/>
    </source>
</evidence>
<dbReference type="RefSeq" id="WP_073004553.1">
    <property type="nucleotide sequence ID" value="NZ_FQXD01000001.1"/>
</dbReference>
<feature type="transmembrane region" description="Helical" evidence="1">
    <location>
        <begin position="103"/>
        <end position="124"/>
    </location>
</feature>
<proteinExistence type="predicted"/>
<evidence type="ECO:0000313" key="3">
    <source>
        <dbReference type="Proteomes" id="UP000184079"/>
    </source>
</evidence>
<dbReference type="EMBL" id="FQXD01000001">
    <property type="protein sequence ID" value="SHG71526.1"/>
    <property type="molecule type" value="Genomic_DNA"/>
</dbReference>
<feature type="transmembrane region" description="Helical" evidence="1">
    <location>
        <begin position="52"/>
        <end position="74"/>
    </location>
</feature>
<keyword evidence="1" id="KW-1133">Transmembrane helix</keyword>
<sequence>MDIFIFIFLIIFMLHNLEEIIMVERWMKKTYPRVKHKVPPFMQKELDDFKDITAAQFAIVVFGVSILASILLLISITNEQYYLFLGISLAFAINIFSHPLQSLLLWCYTPGVITSIFLIIPYYILLFNHLYATDMVNLNMFLGALVVVTLFILVFLFSQKIGKKNERNPIKSNCPLRFFSVLEHSFSS</sequence>
<evidence type="ECO:0008006" key="4">
    <source>
        <dbReference type="Google" id="ProtNLM"/>
    </source>
</evidence>
<organism evidence="2 3">
    <name type="scientific">Virgibacillus chiguensis</name>
    <dbReference type="NCBI Taxonomy" id="411959"/>
    <lineage>
        <taxon>Bacteria</taxon>
        <taxon>Bacillati</taxon>
        <taxon>Bacillota</taxon>
        <taxon>Bacilli</taxon>
        <taxon>Bacillales</taxon>
        <taxon>Bacillaceae</taxon>
        <taxon>Virgibacillus</taxon>
    </lineage>
</organism>
<gene>
    <name evidence="2" type="ORF">SAMN05421807_101354</name>
</gene>
<keyword evidence="1" id="KW-0472">Membrane</keyword>
<dbReference type="Pfam" id="PF13787">
    <property type="entry name" value="HXXEE"/>
    <property type="match status" value="1"/>
</dbReference>
<accession>A0A1M5M2R7</accession>
<feature type="transmembrane region" description="Helical" evidence="1">
    <location>
        <begin position="80"/>
        <end position="96"/>
    </location>
</feature>
<reference evidence="3" key="1">
    <citation type="submission" date="2016-11" db="EMBL/GenBank/DDBJ databases">
        <authorList>
            <person name="Varghese N."/>
            <person name="Submissions S."/>
        </authorList>
    </citation>
    <scope>NUCLEOTIDE SEQUENCE [LARGE SCALE GENOMIC DNA]</scope>
    <source>
        <strain evidence="3">CGMCC 1.6496</strain>
    </source>
</reference>
<feature type="transmembrane region" description="Helical" evidence="1">
    <location>
        <begin position="6"/>
        <end position="27"/>
    </location>
</feature>
<dbReference type="InterPro" id="IPR025671">
    <property type="entry name" value="HXXEE"/>
</dbReference>
<dbReference type="Proteomes" id="UP000184079">
    <property type="component" value="Unassembled WGS sequence"/>
</dbReference>
<evidence type="ECO:0000313" key="2">
    <source>
        <dbReference type="EMBL" id="SHG71526.1"/>
    </source>
</evidence>
<feature type="transmembrane region" description="Helical" evidence="1">
    <location>
        <begin position="136"/>
        <end position="157"/>
    </location>
</feature>
<dbReference type="OrthoDB" id="5195477at2"/>
<name>A0A1M5M2R7_9BACI</name>
<dbReference type="AlphaFoldDB" id="A0A1M5M2R7"/>
<keyword evidence="3" id="KW-1185">Reference proteome</keyword>
<keyword evidence="1" id="KW-0812">Transmembrane</keyword>
<protein>
    <recommendedName>
        <fullName evidence="4">HXXEE domain-containing protein</fullName>
    </recommendedName>
</protein>